<keyword evidence="1" id="KW-0732">Signal</keyword>
<dbReference type="GO" id="GO:0016788">
    <property type="term" value="F:hydrolase activity, acting on ester bonds"/>
    <property type="evidence" value="ECO:0007669"/>
    <property type="project" value="UniProtKB-ARBA"/>
</dbReference>
<gene>
    <name evidence="3" type="ORF">SAMN02927928_0107</name>
</gene>
<dbReference type="InterPro" id="IPR036514">
    <property type="entry name" value="SGNH_hydro_sf"/>
</dbReference>
<dbReference type="Gene3D" id="3.40.50.1110">
    <property type="entry name" value="SGNH hydrolase"/>
    <property type="match status" value="1"/>
</dbReference>
<sequence>MLHITRRAALFSLALMLAMPVLPALAKDHAPKWIPTWYASPEPSGVEAKISDKTLRQVVRVSAGGTSVRLRLSNAYGAAPLKLEDIRVAKRLTGSRVDPATDNAVTFNGRATVTIAPGAYVLSDPLPMTVAADSDLAISLYVPEETPLVTVHDIQRGVLYIADGRVSGAPEIPEAKTDIGIGNAFPWLAEVEVSGSPAKAALITFGDSITDGYGITPDLGRTWPELLSRRLHEAGIKLSVVNAGLSGNRLLHHGQWARFGDGGLSRFDRDVLAQPNAAAVIVLIGINDLGHAQGPGSDGYVSADDLIDGLSQTAARAHERGLKIYAATMTPFRDTVFEGYFSEDKETARQAINAWIRKQTLFDGVIDFEKAVEDPARPGHLRREYDVGDHLHPNDAGAAAMAAAIPLGLFK</sequence>
<keyword evidence="4" id="KW-1185">Reference proteome</keyword>
<dbReference type="EMBL" id="FMTS01000011">
    <property type="protein sequence ID" value="SCW83812.1"/>
    <property type="molecule type" value="Genomic_DNA"/>
</dbReference>
<dbReference type="PANTHER" id="PTHR43784">
    <property type="entry name" value="GDSL-LIKE LIPASE/ACYLHYDROLASE, PUTATIVE (AFU_ORTHOLOGUE AFUA_2G00820)-RELATED"/>
    <property type="match status" value="1"/>
</dbReference>
<protein>
    <submittedName>
        <fullName evidence="3">Lysophospholipase L1</fullName>
    </submittedName>
</protein>
<organism evidence="3 4">
    <name type="scientific">Asticcacaulis taihuensis</name>
    <dbReference type="NCBI Taxonomy" id="260084"/>
    <lineage>
        <taxon>Bacteria</taxon>
        <taxon>Pseudomonadati</taxon>
        <taxon>Pseudomonadota</taxon>
        <taxon>Alphaproteobacteria</taxon>
        <taxon>Caulobacterales</taxon>
        <taxon>Caulobacteraceae</taxon>
        <taxon>Asticcacaulis</taxon>
    </lineage>
</organism>
<evidence type="ECO:0000313" key="3">
    <source>
        <dbReference type="EMBL" id="SCW83812.1"/>
    </source>
</evidence>
<name>A0A1G4TQY9_9CAUL</name>
<reference evidence="4" key="1">
    <citation type="submission" date="2016-10" db="EMBL/GenBank/DDBJ databases">
        <authorList>
            <person name="Varghese N."/>
            <person name="Submissions S."/>
        </authorList>
    </citation>
    <scope>NUCLEOTIDE SEQUENCE [LARGE SCALE GENOMIC DNA]</scope>
    <source>
        <strain evidence="4">CGMCC 1.3431</strain>
    </source>
</reference>
<dbReference type="CDD" id="cd01830">
    <property type="entry name" value="XynE_like"/>
    <property type="match status" value="1"/>
</dbReference>
<accession>A0A1G4TQY9</accession>
<evidence type="ECO:0000313" key="4">
    <source>
        <dbReference type="Proteomes" id="UP000199150"/>
    </source>
</evidence>
<dbReference type="InterPro" id="IPR053140">
    <property type="entry name" value="GDSL_Rv0518-like"/>
</dbReference>
<dbReference type="PANTHER" id="PTHR43784:SF2">
    <property type="entry name" value="GDSL-LIKE LIPASE_ACYLHYDROLASE, PUTATIVE (AFU_ORTHOLOGUE AFUA_2G00820)-RELATED"/>
    <property type="match status" value="1"/>
</dbReference>
<dbReference type="Proteomes" id="UP000199150">
    <property type="component" value="Unassembled WGS sequence"/>
</dbReference>
<dbReference type="OrthoDB" id="1828825at2"/>
<feature type="signal peptide" evidence="1">
    <location>
        <begin position="1"/>
        <end position="26"/>
    </location>
</feature>
<dbReference type="RefSeq" id="WP_090650846.1">
    <property type="nucleotide sequence ID" value="NZ_CBCRYE010000009.1"/>
</dbReference>
<dbReference type="AlphaFoldDB" id="A0A1G4TQY9"/>
<feature type="domain" description="SGNH hydrolase-type esterase" evidence="2">
    <location>
        <begin position="205"/>
        <end position="400"/>
    </location>
</feature>
<dbReference type="STRING" id="260084.SAMN02927928_0107"/>
<dbReference type="SUPFAM" id="SSF52266">
    <property type="entry name" value="SGNH hydrolase"/>
    <property type="match status" value="1"/>
</dbReference>
<proteinExistence type="predicted"/>
<dbReference type="Pfam" id="PF13472">
    <property type="entry name" value="Lipase_GDSL_2"/>
    <property type="match status" value="1"/>
</dbReference>
<feature type="chain" id="PRO_5011573898" evidence="1">
    <location>
        <begin position="27"/>
        <end position="411"/>
    </location>
</feature>
<dbReference type="InterPro" id="IPR013830">
    <property type="entry name" value="SGNH_hydro"/>
</dbReference>
<evidence type="ECO:0000259" key="2">
    <source>
        <dbReference type="Pfam" id="PF13472"/>
    </source>
</evidence>
<evidence type="ECO:0000256" key="1">
    <source>
        <dbReference type="SAM" id="SignalP"/>
    </source>
</evidence>